<name>A0ACC5SRM6_ENSAD</name>
<evidence type="ECO:0000313" key="2">
    <source>
        <dbReference type="Proteomes" id="UP000823773"/>
    </source>
</evidence>
<protein>
    <submittedName>
        <fullName evidence="1">High affinity sulfate transporter 1</fullName>
    </submittedName>
</protein>
<gene>
    <name evidence="1" type="ORF">J2Z19_001028</name>
</gene>
<reference evidence="1" key="1">
    <citation type="submission" date="2021-03" db="EMBL/GenBank/DDBJ databases">
        <title>Genomic Encyclopedia of Type Strains, Phase IV (KMG-IV): sequencing the most valuable type-strain genomes for metagenomic binning, comparative biology and taxonomic classification.</title>
        <authorList>
            <person name="Goeker M."/>
        </authorList>
    </citation>
    <scope>NUCLEOTIDE SEQUENCE</scope>
    <source>
        <strain evidence="1">DSM 18131</strain>
    </source>
</reference>
<proteinExistence type="predicted"/>
<accession>A0ACC5SRM6</accession>
<keyword evidence="2" id="KW-1185">Reference proteome</keyword>
<evidence type="ECO:0000313" key="1">
    <source>
        <dbReference type="EMBL" id="MBP1871331.1"/>
    </source>
</evidence>
<organism evidence="1 2">
    <name type="scientific">Ensifer adhaerens</name>
    <name type="common">Sinorhizobium morelense</name>
    <dbReference type="NCBI Taxonomy" id="106592"/>
    <lineage>
        <taxon>Bacteria</taxon>
        <taxon>Pseudomonadati</taxon>
        <taxon>Pseudomonadota</taxon>
        <taxon>Alphaproteobacteria</taxon>
        <taxon>Hyphomicrobiales</taxon>
        <taxon>Rhizobiaceae</taxon>
        <taxon>Sinorhizobium/Ensifer group</taxon>
        <taxon>Ensifer</taxon>
    </lineage>
</organism>
<sequence length="566" mass="58975">MVQLSHAQQSVQSTPGSLRPDMIAGLTAAAVVLPKAMAYATVAGLPVSVGLYTAFVPMIVYALLGTSRVLSVSSTTTLAILTASQLALVVPGGEPDKLLTATATLTALTGLLLIAASALRLGFVANFISSPVLTGFKAGIGLVIVLDQVPKLFGLHFTKEGFFRDILNLIHHLPETSLVTLTVGATALVLLLLLERRWPHSPAPLAIVAAGIAVSWLAGLGSAGVATVGHIPQALPSLVLPDVDLILQLVPGACGIALMSFTETIAAGRAFAVAGEPPILPNRELVATGAANLAGGLFGAMPAGGGTSQTAVVRAVGGRTQKASLVTAAAAAATMLFLAPLLGLLPQAVLAAIVIVYSVGLIRPAEFASIRKVRRMEFRWALAAFLGVLLFGTLQGILVAITLSLVGLSGQAANPRVHVVGRKRGEDLLRPLSTEHPDDETFEGMLILRPEGRLFFVNAQQVGDRIRALASEQKPRVLMLDLSRVVDIEYSALQMIIDGERSLARGNIQLWLAGLNPDVLAYIRASGFADQLGPNRMFSNTRAGIRHHQDSHAAAPSPPVEGAATT</sequence>
<comment type="caution">
    <text evidence="1">The sequence shown here is derived from an EMBL/GenBank/DDBJ whole genome shotgun (WGS) entry which is preliminary data.</text>
</comment>
<dbReference type="EMBL" id="JAGGJR010000001">
    <property type="protein sequence ID" value="MBP1871331.1"/>
    <property type="molecule type" value="Genomic_DNA"/>
</dbReference>
<dbReference type="Proteomes" id="UP000823773">
    <property type="component" value="Unassembled WGS sequence"/>
</dbReference>